<name>A0ABR2GXS7_9EUKA</name>
<dbReference type="SUPFAM" id="SSF48403">
    <property type="entry name" value="Ankyrin repeat"/>
    <property type="match status" value="1"/>
</dbReference>
<evidence type="ECO:0000313" key="2">
    <source>
        <dbReference type="Proteomes" id="UP001470230"/>
    </source>
</evidence>
<evidence type="ECO:0000313" key="1">
    <source>
        <dbReference type="EMBL" id="KAK8838172.1"/>
    </source>
</evidence>
<sequence>MVTKKQFLFFLNMEINWTMLLKIQAKRFFFNACFQNFQETVKFLCDNMHNFDISNQLNKKAAVHWICGSRNIEIVKMVLDKNIDLNRLDEDGHPGPYYMIDLIDEDDAVVILQLIFVKDSNLNNHGNKANSILGDFVLSIQKPLKVIGWLLQNGADANEMLINPNVKIIDFVKKARNNNLINMFEKYNPLFFKMKTNVVIINHFILLLKSIS</sequence>
<evidence type="ECO:0008006" key="3">
    <source>
        <dbReference type="Google" id="ProtNLM"/>
    </source>
</evidence>
<dbReference type="InterPro" id="IPR002110">
    <property type="entry name" value="Ankyrin_rpt"/>
</dbReference>
<gene>
    <name evidence="1" type="ORF">M9Y10_035589</name>
</gene>
<organism evidence="1 2">
    <name type="scientific">Tritrichomonas musculus</name>
    <dbReference type="NCBI Taxonomy" id="1915356"/>
    <lineage>
        <taxon>Eukaryota</taxon>
        <taxon>Metamonada</taxon>
        <taxon>Parabasalia</taxon>
        <taxon>Tritrichomonadida</taxon>
        <taxon>Tritrichomonadidae</taxon>
        <taxon>Tritrichomonas</taxon>
    </lineage>
</organism>
<dbReference type="Pfam" id="PF12796">
    <property type="entry name" value="Ank_2"/>
    <property type="match status" value="1"/>
</dbReference>
<reference evidence="1 2" key="1">
    <citation type="submission" date="2024-04" db="EMBL/GenBank/DDBJ databases">
        <title>Tritrichomonas musculus Genome.</title>
        <authorList>
            <person name="Alves-Ferreira E."/>
            <person name="Grigg M."/>
            <person name="Lorenzi H."/>
            <person name="Galac M."/>
        </authorList>
    </citation>
    <scope>NUCLEOTIDE SEQUENCE [LARGE SCALE GENOMIC DNA]</scope>
    <source>
        <strain evidence="1 2">EAF2021</strain>
    </source>
</reference>
<accession>A0ABR2GXS7</accession>
<dbReference type="InterPro" id="IPR036770">
    <property type="entry name" value="Ankyrin_rpt-contain_sf"/>
</dbReference>
<comment type="caution">
    <text evidence="1">The sequence shown here is derived from an EMBL/GenBank/DDBJ whole genome shotgun (WGS) entry which is preliminary data.</text>
</comment>
<dbReference type="Proteomes" id="UP001470230">
    <property type="component" value="Unassembled WGS sequence"/>
</dbReference>
<dbReference type="Gene3D" id="1.25.40.20">
    <property type="entry name" value="Ankyrin repeat-containing domain"/>
    <property type="match status" value="1"/>
</dbReference>
<keyword evidence="2" id="KW-1185">Reference proteome</keyword>
<proteinExistence type="predicted"/>
<protein>
    <recommendedName>
        <fullName evidence="3">Ankyrin repeat protein</fullName>
    </recommendedName>
</protein>
<dbReference type="EMBL" id="JAPFFF010000056">
    <property type="protein sequence ID" value="KAK8838172.1"/>
    <property type="molecule type" value="Genomic_DNA"/>
</dbReference>